<dbReference type="InterPro" id="IPR009097">
    <property type="entry name" value="Cyclic_Pdiesterase"/>
</dbReference>
<keyword evidence="1 2" id="KW-0378">Hydrolase</keyword>
<feature type="short sequence motif" description="HXTX 2" evidence="2">
    <location>
        <begin position="129"/>
        <end position="132"/>
    </location>
</feature>
<dbReference type="GO" id="GO:0004113">
    <property type="term" value="F:2',3'-cyclic-nucleotide 3'-phosphodiesterase activity"/>
    <property type="evidence" value="ECO:0007669"/>
    <property type="project" value="InterPro"/>
</dbReference>
<evidence type="ECO:0000313" key="3">
    <source>
        <dbReference type="EMBL" id="AWB26362.1"/>
    </source>
</evidence>
<protein>
    <recommendedName>
        <fullName evidence="2">RNA 2',3'-cyclic phosphodiesterase</fullName>
        <shortName evidence="2">RNA 2',3'-CPDase</shortName>
        <ecNumber evidence="2">3.1.4.58</ecNumber>
    </recommendedName>
</protein>
<organism evidence="3 4">
    <name type="scientific">Halococcoides cellulosivorans</name>
    <dbReference type="NCBI Taxonomy" id="1679096"/>
    <lineage>
        <taxon>Archaea</taxon>
        <taxon>Methanobacteriati</taxon>
        <taxon>Methanobacteriota</taxon>
        <taxon>Stenosarchaea group</taxon>
        <taxon>Halobacteria</taxon>
        <taxon>Halobacteriales</taxon>
        <taxon>Haloarculaceae</taxon>
        <taxon>Halococcoides</taxon>
    </lineage>
</organism>
<evidence type="ECO:0000256" key="2">
    <source>
        <dbReference type="HAMAP-Rule" id="MF_01940"/>
    </source>
</evidence>
<dbReference type="Pfam" id="PF13563">
    <property type="entry name" value="2_5_RNA_ligase2"/>
    <property type="match status" value="1"/>
</dbReference>
<accession>A0A2R4WXU2</accession>
<dbReference type="PANTHER" id="PTHR35561:SF1">
    <property type="entry name" value="RNA 2',3'-CYCLIC PHOSPHODIESTERASE"/>
    <property type="match status" value="1"/>
</dbReference>
<dbReference type="AlphaFoldDB" id="A0A2R4WXU2"/>
<dbReference type="GO" id="GO:0008664">
    <property type="term" value="F:RNA 2',3'-cyclic 3'-phosphodiesterase activity"/>
    <property type="evidence" value="ECO:0007669"/>
    <property type="project" value="UniProtKB-EC"/>
</dbReference>
<name>A0A2R4WXU2_9EURY</name>
<dbReference type="RefSeq" id="WP_108380731.1">
    <property type="nucleotide sequence ID" value="NZ_CP028858.1"/>
</dbReference>
<dbReference type="Gene3D" id="3.90.1140.10">
    <property type="entry name" value="Cyclic phosphodiesterase"/>
    <property type="match status" value="1"/>
</dbReference>
<dbReference type="GeneID" id="36511005"/>
<gene>
    <name evidence="3" type="primary">thpR</name>
    <name evidence="3" type="ORF">HARCEL1_00820</name>
</gene>
<feature type="active site" description="Proton acceptor" evidence="2">
    <location>
        <position position="129"/>
    </location>
</feature>
<dbReference type="PANTHER" id="PTHR35561">
    <property type="entry name" value="RNA 2',3'-CYCLIC PHOSPHODIESTERASE"/>
    <property type="match status" value="1"/>
</dbReference>
<sequence length="186" mass="20364">MARRLFVRIEVSALADAIGEVQAPFTRAAGIDPTDPDRAHVTLKFVGDTATDRVPEIREAVERAVREADVGPFEARLGGLGVFPEFEYIDVVWIGVPRGATEMTRLHDALEDRTTAIGVDPTDHEFTPHVTIGRMRHAGGKERVQELVAERDPDVGTVSVEAVELTESHLTGDGPTYEVLDRIALE</sequence>
<proteinExistence type="inferred from homology"/>
<dbReference type="SUPFAM" id="SSF55144">
    <property type="entry name" value="LigT-like"/>
    <property type="match status" value="1"/>
</dbReference>
<dbReference type="Proteomes" id="UP000244727">
    <property type="component" value="Chromosome"/>
</dbReference>
<dbReference type="InterPro" id="IPR004175">
    <property type="entry name" value="RNA_CPDase"/>
</dbReference>
<feature type="active site" description="Proton donor" evidence="2">
    <location>
        <position position="40"/>
    </location>
</feature>
<evidence type="ECO:0000256" key="1">
    <source>
        <dbReference type="ARBA" id="ARBA00022801"/>
    </source>
</evidence>
<evidence type="ECO:0000313" key="4">
    <source>
        <dbReference type="Proteomes" id="UP000244727"/>
    </source>
</evidence>
<comment type="catalytic activity">
    <reaction evidence="2">
        <text>a 3'-end 2',3'-cyclophospho-ribonucleotide-RNA + H2O = a 3'-end 2'-phospho-ribonucleotide-RNA + H(+)</text>
        <dbReference type="Rhea" id="RHEA:11828"/>
        <dbReference type="Rhea" id="RHEA-COMP:10464"/>
        <dbReference type="Rhea" id="RHEA-COMP:17353"/>
        <dbReference type="ChEBI" id="CHEBI:15377"/>
        <dbReference type="ChEBI" id="CHEBI:15378"/>
        <dbReference type="ChEBI" id="CHEBI:83064"/>
        <dbReference type="ChEBI" id="CHEBI:173113"/>
        <dbReference type="EC" id="3.1.4.58"/>
    </reaction>
</comment>
<dbReference type="KEGG" id="harc:HARCEL1_00820"/>
<dbReference type="EMBL" id="CP028858">
    <property type="protein sequence ID" value="AWB26362.1"/>
    <property type="molecule type" value="Genomic_DNA"/>
</dbReference>
<dbReference type="HAMAP" id="MF_01940">
    <property type="entry name" value="RNA_CPDase"/>
    <property type="match status" value="1"/>
</dbReference>
<comment type="function">
    <text evidence="2">Hydrolyzes RNA 2',3'-cyclic phosphodiester to an RNA 2'-phosphomonoester.</text>
</comment>
<feature type="short sequence motif" description="HXTX 1" evidence="2">
    <location>
        <begin position="40"/>
        <end position="43"/>
    </location>
</feature>
<reference evidence="3 4" key="1">
    <citation type="submission" date="2018-04" db="EMBL/GenBank/DDBJ databases">
        <title>Halococcoides cellulosivorans gen. nov., sp. nov., an extremely halophilic cellulose-utilizing haloarchaeon from hypersaline lakes.</title>
        <authorList>
            <person name="Sorokin D.Y."/>
            <person name="Toshchakov S.V."/>
            <person name="Samarov N.I."/>
            <person name="Korzhenkov A."/>
            <person name="Kublanov I.V."/>
        </authorList>
    </citation>
    <scope>NUCLEOTIDE SEQUENCE [LARGE SCALE GENOMIC DNA]</scope>
    <source>
        <strain evidence="3 4">HArcel1</strain>
    </source>
</reference>
<keyword evidence="4" id="KW-1185">Reference proteome</keyword>
<dbReference type="EC" id="3.1.4.58" evidence="2"/>
<dbReference type="NCBIfam" id="TIGR02258">
    <property type="entry name" value="2_5_ligase"/>
    <property type="match status" value="1"/>
</dbReference>
<comment type="similarity">
    <text evidence="2">Belongs to the 2H phosphoesterase superfamily. ThpR family.</text>
</comment>